<sequence>MPWGECTVTLEDVAYQLGLPIDGEPVSGCLWDFENMMLEGTGKPRWDWFREMFGEPPVMKPVSTDITGGVRSGSGRRLQKERKDRNKTYKTIAGAYPYASHGAMRPGDSRIVPVTAGYSWEPGAETRTPSNTCSICELNPEWWTPSARDKGLSELQRTKVPTSSGRVNPTRRTQMPVPFGVLPSHPSDEMVLRHARAYIWMLLSICLFGDKTRAQAHVRWLPYLLRINDLGRYSWGPQCLPSCTRVFAEQQTGMSSRWYLPTSDEKGPRLQHLRRQLDLMPFNAVS</sequence>
<dbReference type="PANTHER" id="PTHR46033">
    <property type="entry name" value="PROTEIN MAIN-LIKE 2"/>
    <property type="match status" value="1"/>
</dbReference>
<dbReference type="InterPro" id="IPR044824">
    <property type="entry name" value="MAIN-like"/>
</dbReference>
<dbReference type="Proteomes" id="UP001341840">
    <property type="component" value="Unassembled WGS sequence"/>
</dbReference>
<evidence type="ECO:0008006" key="4">
    <source>
        <dbReference type="Google" id="ProtNLM"/>
    </source>
</evidence>
<reference evidence="2 3" key="1">
    <citation type="journal article" date="2023" name="Plants (Basel)">
        <title>Bridging the Gap: Combining Genomics and Transcriptomics Approaches to Understand Stylosanthes scabra, an Orphan Legume from the Brazilian Caatinga.</title>
        <authorList>
            <person name="Ferreira-Neto J.R.C."/>
            <person name="da Silva M.D."/>
            <person name="Binneck E."/>
            <person name="de Melo N.F."/>
            <person name="da Silva R.H."/>
            <person name="de Melo A.L.T.M."/>
            <person name="Pandolfi V."/>
            <person name="Bustamante F.O."/>
            <person name="Brasileiro-Vidal A.C."/>
            <person name="Benko-Iseppon A.M."/>
        </authorList>
    </citation>
    <scope>NUCLEOTIDE SEQUENCE [LARGE SCALE GENOMIC DNA]</scope>
    <source>
        <tissue evidence="2">Leaves</tissue>
    </source>
</reference>
<evidence type="ECO:0000256" key="1">
    <source>
        <dbReference type="SAM" id="MobiDB-lite"/>
    </source>
</evidence>
<proteinExistence type="predicted"/>
<accession>A0ABU6W2U4</accession>
<name>A0ABU6W2U4_9FABA</name>
<evidence type="ECO:0000313" key="2">
    <source>
        <dbReference type="EMBL" id="MED6179736.1"/>
    </source>
</evidence>
<organism evidence="2 3">
    <name type="scientific">Stylosanthes scabra</name>
    <dbReference type="NCBI Taxonomy" id="79078"/>
    <lineage>
        <taxon>Eukaryota</taxon>
        <taxon>Viridiplantae</taxon>
        <taxon>Streptophyta</taxon>
        <taxon>Embryophyta</taxon>
        <taxon>Tracheophyta</taxon>
        <taxon>Spermatophyta</taxon>
        <taxon>Magnoliopsida</taxon>
        <taxon>eudicotyledons</taxon>
        <taxon>Gunneridae</taxon>
        <taxon>Pentapetalae</taxon>
        <taxon>rosids</taxon>
        <taxon>fabids</taxon>
        <taxon>Fabales</taxon>
        <taxon>Fabaceae</taxon>
        <taxon>Papilionoideae</taxon>
        <taxon>50 kb inversion clade</taxon>
        <taxon>dalbergioids sensu lato</taxon>
        <taxon>Dalbergieae</taxon>
        <taxon>Pterocarpus clade</taxon>
        <taxon>Stylosanthes</taxon>
    </lineage>
</organism>
<dbReference type="EMBL" id="JASCZI010181249">
    <property type="protein sequence ID" value="MED6179736.1"/>
    <property type="molecule type" value="Genomic_DNA"/>
</dbReference>
<feature type="compositionally biased region" description="Polar residues" evidence="1">
    <location>
        <begin position="159"/>
        <end position="173"/>
    </location>
</feature>
<gene>
    <name evidence="2" type="ORF">PIB30_003535</name>
</gene>
<evidence type="ECO:0000313" key="3">
    <source>
        <dbReference type="Proteomes" id="UP001341840"/>
    </source>
</evidence>
<dbReference type="PANTHER" id="PTHR46033:SF1">
    <property type="entry name" value="PROTEIN MAIN-LIKE 2"/>
    <property type="match status" value="1"/>
</dbReference>
<protein>
    <recommendedName>
        <fullName evidence="4">Aminotransferase-like plant mobile domain-containing protein</fullName>
    </recommendedName>
</protein>
<comment type="caution">
    <text evidence="2">The sequence shown here is derived from an EMBL/GenBank/DDBJ whole genome shotgun (WGS) entry which is preliminary data.</text>
</comment>
<keyword evidence="3" id="KW-1185">Reference proteome</keyword>
<feature type="region of interest" description="Disordered" evidence="1">
    <location>
        <begin position="156"/>
        <end position="180"/>
    </location>
</feature>